<feature type="region of interest" description="Disordered" evidence="1">
    <location>
        <begin position="132"/>
        <end position="161"/>
    </location>
</feature>
<feature type="compositionally biased region" description="Polar residues" evidence="1">
    <location>
        <begin position="137"/>
        <end position="151"/>
    </location>
</feature>
<organism evidence="2">
    <name type="scientific">marine sediment metagenome</name>
    <dbReference type="NCBI Taxonomy" id="412755"/>
    <lineage>
        <taxon>unclassified sequences</taxon>
        <taxon>metagenomes</taxon>
        <taxon>ecological metagenomes</taxon>
    </lineage>
</organism>
<evidence type="ECO:0000256" key="1">
    <source>
        <dbReference type="SAM" id="MobiDB-lite"/>
    </source>
</evidence>
<reference evidence="2" key="1">
    <citation type="journal article" date="2014" name="Front. Microbiol.">
        <title>High frequency of phylogenetically diverse reductive dehalogenase-homologous genes in deep subseafloor sedimentary metagenomes.</title>
        <authorList>
            <person name="Kawai M."/>
            <person name="Futagami T."/>
            <person name="Toyoda A."/>
            <person name="Takaki Y."/>
            <person name="Nishi S."/>
            <person name="Hori S."/>
            <person name="Arai W."/>
            <person name="Tsubouchi T."/>
            <person name="Morono Y."/>
            <person name="Uchiyama I."/>
            <person name="Ito T."/>
            <person name="Fujiyama A."/>
            <person name="Inagaki F."/>
            <person name="Takami H."/>
        </authorList>
    </citation>
    <scope>NUCLEOTIDE SEQUENCE</scope>
    <source>
        <strain evidence="2">Expedition CK06-06</strain>
    </source>
</reference>
<comment type="caution">
    <text evidence="2">The sequence shown here is derived from an EMBL/GenBank/DDBJ whole genome shotgun (WGS) entry which is preliminary data.</text>
</comment>
<dbReference type="InterPro" id="IPR011048">
    <property type="entry name" value="Haem_d1_sf"/>
</dbReference>
<feature type="non-terminal residue" evidence="2">
    <location>
        <position position="161"/>
    </location>
</feature>
<sequence length="161" mass="16558">GNFLYVGLGTSPAEIAKIDLTTFTQVATLTLVAGENICEALAVDNGYLYAGTLAGLVSKIDLTTFTEVNALFFPNGIDSLLVGAAVVVVPTVSTDSATDVSPTSATLNGNLVDDGGEACGCGFEWGETEAYEHGATPPQNKTTGQTFSHSISGLLPGHTYH</sequence>
<evidence type="ECO:0008006" key="3">
    <source>
        <dbReference type="Google" id="ProtNLM"/>
    </source>
</evidence>
<feature type="non-terminal residue" evidence="2">
    <location>
        <position position="1"/>
    </location>
</feature>
<dbReference type="EMBL" id="BARU01014323">
    <property type="protein sequence ID" value="GAH32180.1"/>
    <property type="molecule type" value="Genomic_DNA"/>
</dbReference>
<protein>
    <recommendedName>
        <fullName evidence="3">Fibronectin type-III domain-containing protein</fullName>
    </recommendedName>
</protein>
<name>X1FI29_9ZZZZ</name>
<evidence type="ECO:0000313" key="2">
    <source>
        <dbReference type="EMBL" id="GAH32180.1"/>
    </source>
</evidence>
<proteinExistence type="predicted"/>
<gene>
    <name evidence="2" type="ORF">S03H2_25344</name>
</gene>
<dbReference type="SUPFAM" id="SSF51004">
    <property type="entry name" value="C-terminal (heme d1) domain of cytochrome cd1-nitrite reductase"/>
    <property type="match status" value="1"/>
</dbReference>
<accession>X1FI29</accession>
<dbReference type="AlphaFoldDB" id="X1FI29"/>